<evidence type="ECO:0000313" key="2">
    <source>
        <dbReference type="Proteomes" id="UP001156836"/>
    </source>
</evidence>
<organism evidence="1 2">
    <name type="scientific">Chitiniphilus shinanonensis</name>
    <dbReference type="NCBI Taxonomy" id="553088"/>
    <lineage>
        <taxon>Bacteria</taxon>
        <taxon>Pseudomonadati</taxon>
        <taxon>Pseudomonadota</taxon>
        <taxon>Betaproteobacteria</taxon>
        <taxon>Neisseriales</taxon>
        <taxon>Chitinibacteraceae</taxon>
        <taxon>Chitiniphilus</taxon>
    </lineage>
</organism>
<name>A0ABQ6BST7_9NEIS</name>
<dbReference type="Proteomes" id="UP001156836">
    <property type="component" value="Unassembled WGS sequence"/>
</dbReference>
<accession>A0ABQ6BST7</accession>
<comment type="caution">
    <text evidence="1">The sequence shown here is derived from an EMBL/GenBank/DDBJ whole genome shotgun (WGS) entry which is preliminary data.</text>
</comment>
<evidence type="ECO:0000313" key="1">
    <source>
        <dbReference type="EMBL" id="GLS04427.1"/>
    </source>
</evidence>
<dbReference type="EMBL" id="BSOZ01000018">
    <property type="protein sequence ID" value="GLS04427.1"/>
    <property type="molecule type" value="Genomic_DNA"/>
</dbReference>
<keyword evidence="2" id="KW-1185">Reference proteome</keyword>
<proteinExistence type="predicted"/>
<gene>
    <name evidence="1" type="ORF">GCM10007860_15740</name>
</gene>
<protein>
    <submittedName>
        <fullName evidence="1">Uncharacterized protein</fullName>
    </submittedName>
</protein>
<sequence length="113" mass="12783">MQYTSKCLNIIHSGKNYSFETYLTFISDACDKIRTGEQALISARANLICLDEAGIANKTEELIINCNFVGNTTYRDKKIPEAAEITNALRVCNEIKREVEKAIKLCFEKINLD</sequence>
<reference evidence="2" key="1">
    <citation type="journal article" date="2019" name="Int. J. Syst. Evol. Microbiol.">
        <title>The Global Catalogue of Microorganisms (GCM) 10K type strain sequencing project: providing services to taxonomists for standard genome sequencing and annotation.</title>
        <authorList>
            <consortium name="The Broad Institute Genomics Platform"/>
            <consortium name="The Broad Institute Genome Sequencing Center for Infectious Disease"/>
            <person name="Wu L."/>
            <person name="Ma J."/>
        </authorList>
    </citation>
    <scope>NUCLEOTIDE SEQUENCE [LARGE SCALE GENOMIC DNA]</scope>
    <source>
        <strain evidence="2">NBRC 104970</strain>
    </source>
</reference>